<evidence type="ECO:0000313" key="8">
    <source>
        <dbReference type="Proteomes" id="UP000177507"/>
    </source>
</evidence>
<evidence type="ECO:0000313" key="7">
    <source>
        <dbReference type="EMBL" id="OGN03898.1"/>
    </source>
</evidence>
<comment type="caution">
    <text evidence="7">The sequence shown here is derived from an EMBL/GenBank/DDBJ whole genome shotgun (WGS) entry which is preliminary data.</text>
</comment>
<dbReference type="GO" id="GO:0005840">
    <property type="term" value="C:ribosome"/>
    <property type="evidence" value="ECO:0007669"/>
    <property type="project" value="UniProtKB-KW"/>
</dbReference>
<dbReference type="GO" id="GO:0003735">
    <property type="term" value="F:structural constituent of ribosome"/>
    <property type="evidence" value="ECO:0007669"/>
    <property type="project" value="InterPro"/>
</dbReference>
<keyword evidence="5" id="KW-0694">RNA-binding</keyword>
<evidence type="ECO:0000256" key="2">
    <source>
        <dbReference type="ARBA" id="ARBA00022980"/>
    </source>
</evidence>
<dbReference type="InterPro" id="IPR002136">
    <property type="entry name" value="Ribosomal_uL4"/>
</dbReference>
<keyword evidence="2 5" id="KW-0689">Ribosomal protein</keyword>
<feature type="region of interest" description="Disordered" evidence="6">
    <location>
        <begin position="51"/>
        <end position="74"/>
    </location>
</feature>
<comment type="similarity">
    <text evidence="1 5">Belongs to the universal ribosomal protein uL4 family.</text>
</comment>
<name>A0A1F8ETP4_9BACT</name>
<dbReference type="GO" id="GO:1990904">
    <property type="term" value="C:ribonucleoprotein complex"/>
    <property type="evidence" value="ECO:0007669"/>
    <property type="project" value="UniProtKB-KW"/>
</dbReference>
<dbReference type="NCBIfam" id="TIGR03953">
    <property type="entry name" value="rplD_bact"/>
    <property type="match status" value="1"/>
</dbReference>
<evidence type="ECO:0000256" key="1">
    <source>
        <dbReference type="ARBA" id="ARBA00010528"/>
    </source>
</evidence>
<dbReference type="InterPro" id="IPR023574">
    <property type="entry name" value="Ribosomal_uL4_dom_sf"/>
</dbReference>
<dbReference type="STRING" id="1802668.A2831_03235"/>
<dbReference type="HAMAP" id="MF_01328_B">
    <property type="entry name" value="Ribosomal_uL4_B"/>
    <property type="match status" value="1"/>
</dbReference>
<protein>
    <recommendedName>
        <fullName evidence="4 5">Large ribosomal subunit protein uL4</fullName>
    </recommendedName>
</protein>
<keyword evidence="3 5" id="KW-0687">Ribonucleoprotein</keyword>
<comment type="function">
    <text evidence="5">One of the primary rRNA binding proteins, this protein initially binds near the 5'-end of the 23S rRNA. It is important during the early stages of 50S assembly. It makes multiple contacts with different domains of the 23S rRNA in the assembled 50S subunit and ribosome.</text>
</comment>
<sequence length="219" mass="24419">MKTELYNQSGELMGNVELPDKIFGVAMNEDLVRQVLEAQSANSRRVIAHTKDRSEVRGGGKKPWKQKGTGRARHASIRSPIWKGGGVAFGPTKERNFAKKINKKMKRSALFMALSSKLKDGQMMLLDGLNFETPKTKVGVAIIKNLSSKMEGYRTSKKKSDSILLVVPSREKTISRTVNNLSYVETLPADSLNIKDVLTKKYMFLLQGAVSVIEKTFKL</sequence>
<dbReference type="AlphaFoldDB" id="A0A1F8ETP4"/>
<evidence type="ECO:0000256" key="5">
    <source>
        <dbReference type="HAMAP-Rule" id="MF_01328"/>
    </source>
</evidence>
<dbReference type="EMBL" id="MGJI01000029">
    <property type="protein sequence ID" value="OGN03898.1"/>
    <property type="molecule type" value="Genomic_DNA"/>
</dbReference>
<accession>A0A1F8ETP4</accession>
<dbReference type="Gene3D" id="3.40.1370.10">
    <property type="match status" value="1"/>
</dbReference>
<organism evidence="7 8">
    <name type="scientific">Candidatus Yanofskybacteria bacterium RIFCSPHIGHO2_01_FULL_44_17</name>
    <dbReference type="NCBI Taxonomy" id="1802668"/>
    <lineage>
        <taxon>Bacteria</taxon>
        <taxon>Candidatus Yanofskyibacteriota</taxon>
    </lineage>
</organism>
<proteinExistence type="inferred from homology"/>
<comment type="function">
    <text evidence="5">Forms part of the polypeptide exit tunnel.</text>
</comment>
<dbReference type="Proteomes" id="UP000177507">
    <property type="component" value="Unassembled WGS sequence"/>
</dbReference>
<feature type="compositionally biased region" description="Basic residues" evidence="6">
    <location>
        <begin position="59"/>
        <end position="74"/>
    </location>
</feature>
<dbReference type="PANTHER" id="PTHR10746:SF6">
    <property type="entry name" value="LARGE RIBOSOMAL SUBUNIT PROTEIN UL4M"/>
    <property type="match status" value="1"/>
</dbReference>
<comment type="subunit">
    <text evidence="5">Part of the 50S ribosomal subunit.</text>
</comment>
<reference evidence="7 8" key="1">
    <citation type="journal article" date="2016" name="Nat. Commun.">
        <title>Thousands of microbial genomes shed light on interconnected biogeochemical processes in an aquifer system.</title>
        <authorList>
            <person name="Anantharaman K."/>
            <person name="Brown C.T."/>
            <person name="Hug L.A."/>
            <person name="Sharon I."/>
            <person name="Castelle C.J."/>
            <person name="Probst A.J."/>
            <person name="Thomas B.C."/>
            <person name="Singh A."/>
            <person name="Wilkins M.J."/>
            <person name="Karaoz U."/>
            <person name="Brodie E.L."/>
            <person name="Williams K.H."/>
            <person name="Hubbard S.S."/>
            <person name="Banfield J.F."/>
        </authorList>
    </citation>
    <scope>NUCLEOTIDE SEQUENCE [LARGE SCALE GENOMIC DNA]</scope>
</reference>
<dbReference type="InterPro" id="IPR013005">
    <property type="entry name" value="Ribosomal_uL4-like"/>
</dbReference>
<evidence type="ECO:0000256" key="4">
    <source>
        <dbReference type="ARBA" id="ARBA00035244"/>
    </source>
</evidence>
<dbReference type="GO" id="GO:0019843">
    <property type="term" value="F:rRNA binding"/>
    <property type="evidence" value="ECO:0007669"/>
    <property type="project" value="UniProtKB-UniRule"/>
</dbReference>
<evidence type="ECO:0000256" key="3">
    <source>
        <dbReference type="ARBA" id="ARBA00023274"/>
    </source>
</evidence>
<dbReference type="GO" id="GO:0006412">
    <property type="term" value="P:translation"/>
    <property type="evidence" value="ECO:0007669"/>
    <property type="project" value="UniProtKB-UniRule"/>
</dbReference>
<dbReference type="SUPFAM" id="SSF52166">
    <property type="entry name" value="Ribosomal protein L4"/>
    <property type="match status" value="1"/>
</dbReference>
<dbReference type="PANTHER" id="PTHR10746">
    <property type="entry name" value="50S RIBOSOMAL PROTEIN L4"/>
    <property type="match status" value="1"/>
</dbReference>
<keyword evidence="5" id="KW-0699">rRNA-binding</keyword>
<gene>
    <name evidence="5" type="primary">rplD</name>
    <name evidence="7" type="ORF">A2831_03235</name>
</gene>
<dbReference type="Pfam" id="PF00573">
    <property type="entry name" value="Ribosomal_L4"/>
    <property type="match status" value="1"/>
</dbReference>
<evidence type="ECO:0000256" key="6">
    <source>
        <dbReference type="SAM" id="MobiDB-lite"/>
    </source>
</evidence>